<dbReference type="Proteomes" id="UP000049455">
    <property type="component" value="Unassembled WGS sequence"/>
</dbReference>
<organism evidence="3 4">
    <name type="scientific">Jannaschia seosinensis</name>
    <dbReference type="NCBI Taxonomy" id="313367"/>
    <lineage>
        <taxon>Bacteria</taxon>
        <taxon>Pseudomonadati</taxon>
        <taxon>Pseudomonadota</taxon>
        <taxon>Alphaproteobacteria</taxon>
        <taxon>Rhodobacterales</taxon>
        <taxon>Roseobacteraceae</taxon>
        <taxon>Jannaschia</taxon>
    </lineage>
</organism>
<dbReference type="InterPro" id="IPR006015">
    <property type="entry name" value="Universal_stress_UspA"/>
</dbReference>
<evidence type="ECO:0000259" key="2">
    <source>
        <dbReference type="Pfam" id="PF00582"/>
    </source>
</evidence>
<comment type="similarity">
    <text evidence="1">Belongs to the universal stress protein A family.</text>
</comment>
<dbReference type="SUPFAM" id="SSF52402">
    <property type="entry name" value="Adenine nucleotide alpha hydrolases-like"/>
    <property type="match status" value="1"/>
</dbReference>
<protein>
    <submittedName>
        <fullName evidence="3">Universal stress protein/MT1672</fullName>
    </submittedName>
</protein>
<dbReference type="STRING" id="313367.JSE7799_00256"/>
<dbReference type="AlphaFoldDB" id="A0A0M7B6E8"/>
<sequence>MSIFSNILVGYDGSKNAARAVEKAAQIAGACDAKLTVLTVYRHHSLLEASLSMVRPGDPGSIDNALRGYATEAAEYGKTVARANGAPSARAFVKSGHPARSMVEFAQKHDVDLIVIGSRGLGSVENYLLGSVSHKVSGLARCPVLVV</sequence>
<dbReference type="PANTHER" id="PTHR46268:SF6">
    <property type="entry name" value="UNIVERSAL STRESS PROTEIN UP12"/>
    <property type="match status" value="1"/>
</dbReference>
<evidence type="ECO:0000313" key="3">
    <source>
        <dbReference type="EMBL" id="CUH13701.1"/>
    </source>
</evidence>
<evidence type="ECO:0000313" key="4">
    <source>
        <dbReference type="Proteomes" id="UP000049455"/>
    </source>
</evidence>
<feature type="domain" description="UspA" evidence="2">
    <location>
        <begin position="5"/>
        <end position="147"/>
    </location>
</feature>
<gene>
    <name evidence="3" type="ORF">JSE7799_00256</name>
</gene>
<dbReference type="Gene3D" id="3.40.50.620">
    <property type="entry name" value="HUPs"/>
    <property type="match status" value="1"/>
</dbReference>
<dbReference type="PRINTS" id="PR01438">
    <property type="entry name" value="UNVRSLSTRESS"/>
</dbReference>
<dbReference type="InterPro" id="IPR006016">
    <property type="entry name" value="UspA"/>
</dbReference>
<proteinExistence type="inferred from homology"/>
<dbReference type="EMBL" id="CYPR01000014">
    <property type="protein sequence ID" value="CUH13701.1"/>
    <property type="molecule type" value="Genomic_DNA"/>
</dbReference>
<dbReference type="PANTHER" id="PTHR46268">
    <property type="entry name" value="STRESS RESPONSE PROTEIN NHAX"/>
    <property type="match status" value="1"/>
</dbReference>
<accession>A0A0M7B6E8</accession>
<evidence type="ECO:0000256" key="1">
    <source>
        <dbReference type="ARBA" id="ARBA00008791"/>
    </source>
</evidence>
<keyword evidence="4" id="KW-1185">Reference proteome</keyword>
<dbReference type="RefSeq" id="WP_306455385.1">
    <property type="nucleotide sequence ID" value="NZ_CYPR01000014.1"/>
</dbReference>
<dbReference type="Pfam" id="PF00582">
    <property type="entry name" value="Usp"/>
    <property type="match status" value="1"/>
</dbReference>
<reference evidence="3 4" key="1">
    <citation type="submission" date="2015-09" db="EMBL/GenBank/DDBJ databases">
        <authorList>
            <person name="Jackson K.R."/>
            <person name="Lunt B.L."/>
            <person name="Fisher J.N.B."/>
            <person name="Gardner A.V."/>
            <person name="Bailey M.E."/>
            <person name="Deus L.M."/>
            <person name="Earl A.S."/>
            <person name="Gibby P.D."/>
            <person name="Hartmann K.A."/>
            <person name="Liu J.E."/>
            <person name="Manci A.M."/>
            <person name="Nielsen D.A."/>
            <person name="Solomon M.B."/>
            <person name="Breakwell D.P."/>
            <person name="Burnett S.H."/>
            <person name="Grose J.H."/>
        </authorList>
    </citation>
    <scope>NUCLEOTIDE SEQUENCE [LARGE SCALE GENOMIC DNA]</scope>
    <source>
        <strain evidence="3 4">CECT 7799</strain>
    </source>
</reference>
<name>A0A0M7B6E8_9RHOB</name>
<dbReference type="CDD" id="cd00293">
    <property type="entry name" value="USP-like"/>
    <property type="match status" value="1"/>
</dbReference>
<dbReference type="InterPro" id="IPR014729">
    <property type="entry name" value="Rossmann-like_a/b/a_fold"/>
</dbReference>